<dbReference type="Pfam" id="PF03445">
    <property type="entry name" value="DUF294"/>
    <property type="match status" value="1"/>
</dbReference>
<evidence type="ECO:0008006" key="5">
    <source>
        <dbReference type="Google" id="ProtNLM"/>
    </source>
</evidence>
<evidence type="ECO:0000313" key="3">
    <source>
        <dbReference type="EMBL" id="MBT0663463.1"/>
    </source>
</evidence>
<dbReference type="GO" id="GO:0008773">
    <property type="term" value="F:[protein-PII] uridylyltransferase activity"/>
    <property type="evidence" value="ECO:0007669"/>
    <property type="project" value="InterPro"/>
</dbReference>
<evidence type="ECO:0000259" key="2">
    <source>
        <dbReference type="Pfam" id="PF10335"/>
    </source>
</evidence>
<dbReference type="AlphaFoldDB" id="A0AAW4KY34"/>
<gene>
    <name evidence="3" type="ORF">KI809_04030</name>
</gene>
<keyword evidence="4" id="KW-1185">Reference proteome</keyword>
<dbReference type="EMBL" id="JAHCVJ010000001">
    <property type="protein sequence ID" value="MBT0663463.1"/>
    <property type="molecule type" value="Genomic_DNA"/>
</dbReference>
<organism evidence="3 4">
    <name type="scientific">Geoanaerobacter pelophilus</name>
    <dbReference type="NCBI Taxonomy" id="60036"/>
    <lineage>
        <taxon>Bacteria</taxon>
        <taxon>Pseudomonadati</taxon>
        <taxon>Thermodesulfobacteriota</taxon>
        <taxon>Desulfuromonadia</taxon>
        <taxon>Geobacterales</taxon>
        <taxon>Geobacteraceae</taxon>
        <taxon>Geoanaerobacter</taxon>
    </lineage>
</organism>
<feature type="domain" description="Protein-PII uridylyltransferase N-terminal" evidence="1">
    <location>
        <begin position="93"/>
        <end position="220"/>
    </location>
</feature>
<dbReference type="InterPro" id="IPR043519">
    <property type="entry name" value="NT_sf"/>
</dbReference>
<dbReference type="InterPro" id="IPR018821">
    <property type="entry name" value="DUF294_put_nucleoTrafse_sb-bd"/>
</dbReference>
<dbReference type="RefSeq" id="WP_214170201.1">
    <property type="nucleotide sequence ID" value="NZ_JAHCVJ010000001.1"/>
</dbReference>
<dbReference type="Pfam" id="PF10335">
    <property type="entry name" value="DUF294_C"/>
    <property type="match status" value="1"/>
</dbReference>
<reference evidence="3 4" key="1">
    <citation type="submission" date="2021-05" db="EMBL/GenBank/DDBJ databases">
        <title>The draft genome of Geobacter pelophilus DSM 12255.</title>
        <authorList>
            <person name="Xu Z."/>
            <person name="Masuda Y."/>
            <person name="Itoh H."/>
            <person name="Senoo K."/>
        </authorList>
    </citation>
    <scope>NUCLEOTIDE SEQUENCE [LARGE SCALE GENOMIC DNA]</scope>
    <source>
        <strain evidence="3 4">DSM 12255</strain>
    </source>
</reference>
<proteinExistence type="predicted"/>
<dbReference type="InterPro" id="IPR005105">
    <property type="entry name" value="GlnD_Uridyltrans_N"/>
</dbReference>
<dbReference type="Gene3D" id="3.30.460.10">
    <property type="entry name" value="Beta Polymerase, domain 2"/>
    <property type="match status" value="1"/>
</dbReference>
<dbReference type="SUPFAM" id="SSF81301">
    <property type="entry name" value="Nucleotidyltransferase"/>
    <property type="match status" value="1"/>
</dbReference>
<evidence type="ECO:0000313" key="4">
    <source>
        <dbReference type="Proteomes" id="UP000811899"/>
    </source>
</evidence>
<dbReference type="CDD" id="cd05401">
    <property type="entry name" value="NT_GlnE_GlnD_like"/>
    <property type="match status" value="1"/>
</dbReference>
<feature type="domain" description="DUF294" evidence="2">
    <location>
        <begin position="259"/>
        <end position="397"/>
    </location>
</feature>
<comment type="caution">
    <text evidence="3">The sequence shown here is derived from an EMBL/GenBank/DDBJ whole genome shotgun (WGS) entry which is preliminary data.</text>
</comment>
<accession>A0AAW4KY34</accession>
<sequence length="400" mass="44326">MALILGSRDGDIVNSKAMQELVADLDRMIADQAAYLMPEQHRSLVNGIAQNLLEEQEWEERFAAQLDDALAALEKAPDIASLQQQYLSAVDSATSYFARRQSVLSMHRFCSQSRDIMIHWAIRSGLATCGESPAPFAICALGNYGRHETTFSSRCDLLLVYGSSDPSAEQWFATFSGKVSAILDQLELSANFMRLDDPEWCGDIGLWKSRIASQAGTPDPSSETVALCDLRPVFGSQELALELRSMAVRSLNSDQLTLMAALRSASIMPVGFNFFGRLRMEKSGSHRGEFNLVQFALNPMVVTIRMMAIQKAISDTATSDRISKLLAAGELGVDLAAKLLKAYHDFHRIKMSAEVAHKGNEQDGFYLEREEISHDDEICLKQGLDALFNLQRIVYQNVEG</sequence>
<evidence type="ECO:0000259" key="1">
    <source>
        <dbReference type="Pfam" id="PF03445"/>
    </source>
</evidence>
<dbReference type="Proteomes" id="UP000811899">
    <property type="component" value="Unassembled WGS sequence"/>
</dbReference>
<protein>
    <recommendedName>
        <fullName evidence="5">Nucleotidyltransferase DUF294</fullName>
    </recommendedName>
</protein>
<name>A0AAW4KY34_9BACT</name>